<protein>
    <recommendedName>
        <fullName evidence="1">IrrE N-terminal-like domain-containing protein</fullName>
    </recommendedName>
</protein>
<dbReference type="RefSeq" id="WP_051993695.1">
    <property type="nucleotide sequence ID" value="NZ_AODF01000074.1"/>
</dbReference>
<dbReference type="InterPro" id="IPR010359">
    <property type="entry name" value="IrrE_HExxH"/>
</dbReference>
<sequence>MNYLDDLVENIYDKLEIKPGQIHMNTICAKLNLTLIKAPTRSRHTHMRNRDYIFIDDRKHEQEQLEEFSHELGHYFLHDGGSLRIKNVYYEYQERQANNFAERFLVPFFALRQIELPPNRADAVYFLETKFNIRRDLAKKTAFTLRENSI</sequence>
<feature type="domain" description="IrrE N-terminal-like" evidence="1">
    <location>
        <begin position="37"/>
        <end position="135"/>
    </location>
</feature>
<evidence type="ECO:0000313" key="2">
    <source>
        <dbReference type="EMBL" id="EUJ23460.1"/>
    </source>
</evidence>
<dbReference type="Pfam" id="PF06114">
    <property type="entry name" value="Peptidase_M78"/>
    <property type="match status" value="1"/>
</dbReference>
<gene>
    <name evidence="2" type="ORF">MFLO_15960</name>
</gene>
<name>A0ABP3AWH7_9LIST</name>
<dbReference type="Proteomes" id="UP000019249">
    <property type="component" value="Unassembled WGS sequence"/>
</dbReference>
<dbReference type="Gene3D" id="1.10.10.2910">
    <property type="match status" value="1"/>
</dbReference>
<accession>A0ABP3AWH7</accession>
<evidence type="ECO:0000313" key="3">
    <source>
        <dbReference type="Proteomes" id="UP000019249"/>
    </source>
</evidence>
<reference evidence="2 3" key="1">
    <citation type="journal article" date="2014" name="Int. J. Syst. Evol. Microbiol.">
        <title>Listeria floridensis sp. nov., Listeria aquatica sp. nov., Listeria cornellensis sp. nov., Listeria riparia sp. nov. and Listeria grandensis sp. nov., from agricultural and natural environments.</title>
        <authorList>
            <person name="den Bakker H.C."/>
            <person name="Warchocki S."/>
            <person name="Wright E.M."/>
            <person name="Allred A.F."/>
            <person name="Ahlstrom C."/>
            <person name="Manuel C.S."/>
            <person name="Stasiewicz M.J."/>
            <person name="Burrell A."/>
            <person name="Roof S."/>
            <person name="Strawn L."/>
            <person name="Fortes E.D."/>
            <person name="Nightingale K.K."/>
            <person name="Kephart D."/>
            <person name="Wiedmann M."/>
        </authorList>
    </citation>
    <scope>NUCLEOTIDE SEQUENCE [LARGE SCALE GENOMIC DNA]</scope>
    <source>
        <strain evidence="2 3">FSL S10-1187</strain>
    </source>
</reference>
<comment type="caution">
    <text evidence="2">The sequence shown here is derived from an EMBL/GenBank/DDBJ whole genome shotgun (WGS) entry which is preliminary data.</text>
</comment>
<evidence type="ECO:0000259" key="1">
    <source>
        <dbReference type="Pfam" id="PF06114"/>
    </source>
</evidence>
<proteinExistence type="predicted"/>
<organism evidence="2 3">
    <name type="scientific">Listeria floridensis FSL S10-1187</name>
    <dbReference type="NCBI Taxonomy" id="1265817"/>
    <lineage>
        <taxon>Bacteria</taxon>
        <taxon>Bacillati</taxon>
        <taxon>Bacillota</taxon>
        <taxon>Bacilli</taxon>
        <taxon>Bacillales</taxon>
        <taxon>Listeriaceae</taxon>
        <taxon>Listeria</taxon>
    </lineage>
</organism>
<dbReference type="EMBL" id="AODF01000074">
    <property type="protein sequence ID" value="EUJ23460.1"/>
    <property type="molecule type" value="Genomic_DNA"/>
</dbReference>
<keyword evidence="3" id="KW-1185">Reference proteome</keyword>